<dbReference type="InterPro" id="IPR008271">
    <property type="entry name" value="Ser/Thr_kinase_AS"/>
</dbReference>
<keyword evidence="5 6" id="KW-0067">ATP-binding</keyword>
<sequence>MNVLGLLLPMWALLSTTLFSLIDARDESTLSTIYATRLPRKHKPKPMFLFSSKMQAQSPGMPLVPLVEEVHHQDLNKKILIALVVASTLLGGIVLFFSCFWIYRLRKSGKCRAKSKSDDVAKRHTLSPIADKFNLLRMAGKKGSVAAMEYQLLQAATNNFREDNVLGEGGHGCVYKARFSEKFLAAVKRFEGEAQDIAREFEVTAFMVKSRFLVYEMMQNGSLGSQLHGPTHGSALTWHLRMKIAVDVARGLEYLHEHRNPPVVHRDLKSSNILLDSNFNAKLADFGLAVTSGIQSKNIEISGTLGYVAPEYLLDGKLTDKSDVYAFGVVLLELLIGRKPVEQMSPDQCQSLVSWAMPQLTDRSTLPNIVDPVIKDTMDLKHLYQVAAVAVLCVQQEPSYRPLITDVASLPHPTRTPRAWRVAKSYRACSSCPAFSLMTRE</sequence>
<evidence type="ECO:0000259" key="10">
    <source>
        <dbReference type="PROSITE" id="PS50011"/>
    </source>
</evidence>
<evidence type="ECO:0000313" key="11">
    <source>
        <dbReference type="EMBL" id="KAJ6713102.1"/>
    </source>
</evidence>
<accession>A0A9Q0TK04</accession>
<comment type="similarity">
    <text evidence="7">Belongs to the protein kinase superfamily.</text>
</comment>
<evidence type="ECO:0000256" key="2">
    <source>
        <dbReference type="ARBA" id="ARBA00022679"/>
    </source>
</evidence>
<dbReference type="PROSITE" id="PS50011">
    <property type="entry name" value="PROTEIN_KINASE_DOM"/>
    <property type="match status" value="1"/>
</dbReference>
<reference evidence="11" key="2">
    <citation type="journal article" date="2023" name="Int. J. Mol. Sci.">
        <title>De Novo Assembly and Annotation of 11 Diverse Shrub Willow (Salix) Genomes Reveals Novel Gene Organization in Sex-Linked Regions.</title>
        <authorList>
            <person name="Hyden B."/>
            <person name="Feng K."/>
            <person name="Yates T.B."/>
            <person name="Jawdy S."/>
            <person name="Cereghino C."/>
            <person name="Smart L.B."/>
            <person name="Muchero W."/>
        </authorList>
    </citation>
    <scope>NUCLEOTIDE SEQUENCE</scope>
    <source>
        <tissue evidence="11">Shoot tip</tissue>
    </source>
</reference>
<dbReference type="PANTHER" id="PTHR47989:SF27">
    <property type="entry name" value="PROTEIN KINASE DOMAIN-CONTAINING PROTEIN"/>
    <property type="match status" value="1"/>
</dbReference>
<dbReference type="InterPro" id="IPR017441">
    <property type="entry name" value="Protein_kinase_ATP_BS"/>
</dbReference>
<dbReference type="Proteomes" id="UP001151532">
    <property type="component" value="Chromosome 1"/>
</dbReference>
<dbReference type="Gene3D" id="3.30.200.20">
    <property type="entry name" value="Phosphorylase Kinase, domain 1"/>
    <property type="match status" value="1"/>
</dbReference>
<feature type="signal peptide" evidence="9">
    <location>
        <begin position="1"/>
        <end position="24"/>
    </location>
</feature>
<name>A0A9Q0TK04_SALPP</name>
<dbReference type="PROSITE" id="PS00108">
    <property type="entry name" value="PROTEIN_KINASE_ST"/>
    <property type="match status" value="1"/>
</dbReference>
<keyword evidence="4" id="KW-0418">Kinase</keyword>
<dbReference type="InterPro" id="IPR000719">
    <property type="entry name" value="Prot_kinase_dom"/>
</dbReference>
<feature type="chain" id="PRO_5040457240" description="Protein kinase domain-containing protein" evidence="9">
    <location>
        <begin position="25"/>
        <end position="441"/>
    </location>
</feature>
<organism evidence="11 12">
    <name type="scientific">Salix purpurea</name>
    <name type="common">Purple osier willow</name>
    <dbReference type="NCBI Taxonomy" id="77065"/>
    <lineage>
        <taxon>Eukaryota</taxon>
        <taxon>Viridiplantae</taxon>
        <taxon>Streptophyta</taxon>
        <taxon>Embryophyta</taxon>
        <taxon>Tracheophyta</taxon>
        <taxon>Spermatophyta</taxon>
        <taxon>Magnoliopsida</taxon>
        <taxon>eudicotyledons</taxon>
        <taxon>Gunneridae</taxon>
        <taxon>Pentapetalae</taxon>
        <taxon>rosids</taxon>
        <taxon>fabids</taxon>
        <taxon>Malpighiales</taxon>
        <taxon>Salicaceae</taxon>
        <taxon>Saliceae</taxon>
        <taxon>Salix</taxon>
    </lineage>
</organism>
<dbReference type="PROSITE" id="PS00107">
    <property type="entry name" value="PROTEIN_KINASE_ATP"/>
    <property type="match status" value="1"/>
</dbReference>
<keyword evidence="12" id="KW-1185">Reference proteome</keyword>
<evidence type="ECO:0000256" key="6">
    <source>
        <dbReference type="PROSITE-ProRule" id="PRU10141"/>
    </source>
</evidence>
<proteinExistence type="inferred from homology"/>
<keyword evidence="2" id="KW-0808">Transferase</keyword>
<feature type="binding site" evidence="6">
    <location>
        <position position="188"/>
    </location>
    <ligand>
        <name>ATP</name>
        <dbReference type="ChEBI" id="CHEBI:30616"/>
    </ligand>
</feature>
<keyword evidence="8" id="KW-1133">Transmembrane helix</keyword>
<gene>
    <name evidence="11" type="ORF">OIU79_009154</name>
</gene>
<dbReference type="FunFam" id="1.10.510.10:FF:000223">
    <property type="entry name" value="probable receptor-like protein kinase At1g80640"/>
    <property type="match status" value="1"/>
</dbReference>
<dbReference type="SUPFAM" id="SSF56112">
    <property type="entry name" value="Protein kinase-like (PK-like)"/>
    <property type="match status" value="1"/>
</dbReference>
<feature type="transmembrane region" description="Helical" evidence="8">
    <location>
        <begin position="79"/>
        <end position="103"/>
    </location>
</feature>
<keyword evidence="1 7" id="KW-0723">Serine/threonine-protein kinase</keyword>
<evidence type="ECO:0000256" key="4">
    <source>
        <dbReference type="ARBA" id="ARBA00022777"/>
    </source>
</evidence>
<evidence type="ECO:0000256" key="1">
    <source>
        <dbReference type="ARBA" id="ARBA00022527"/>
    </source>
</evidence>
<keyword evidence="3 6" id="KW-0547">Nucleotide-binding</keyword>
<dbReference type="Pfam" id="PF00069">
    <property type="entry name" value="Pkinase"/>
    <property type="match status" value="1"/>
</dbReference>
<feature type="domain" description="Protein kinase" evidence="10">
    <location>
        <begin position="160"/>
        <end position="415"/>
    </location>
</feature>
<reference evidence="11" key="1">
    <citation type="submission" date="2022-11" db="EMBL/GenBank/DDBJ databases">
        <authorList>
            <person name="Hyden B.L."/>
            <person name="Feng K."/>
            <person name="Yates T."/>
            <person name="Jawdy S."/>
            <person name="Smart L.B."/>
            <person name="Muchero W."/>
        </authorList>
    </citation>
    <scope>NUCLEOTIDE SEQUENCE</scope>
    <source>
        <tissue evidence="11">Shoot tip</tissue>
    </source>
</reference>
<dbReference type="OrthoDB" id="4062651at2759"/>
<keyword evidence="8" id="KW-0472">Membrane</keyword>
<protein>
    <recommendedName>
        <fullName evidence="10">Protein kinase domain-containing protein</fullName>
    </recommendedName>
</protein>
<comment type="caution">
    <text evidence="11">The sequence shown here is derived from an EMBL/GenBank/DDBJ whole genome shotgun (WGS) entry which is preliminary data.</text>
</comment>
<keyword evidence="9" id="KW-0732">Signal</keyword>
<dbReference type="PANTHER" id="PTHR47989">
    <property type="entry name" value="OS01G0750732 PROTEIN"/>
    <property type="match status" value="1"/>
</dbReference>
<dbReference type="SMART" id="SM00220">
    <property type="entry name" value="S_TKc"/>
    <property type="match status" value="1"/>
</dbReference>
<dbReference type="GO" id="GO:0005524">
    <property type="term" value="F:ATP binding"/>
    <property type="evidence" value="ECO:0007669"/>
    <property type="project" value="UniProtKB-UniRule"/>
</dbReference>
<evidence type="ECO:0000256" key="3">
    <source>
        <dbReference type="ARBA" id="ARBA00022741"/>
    </source>
</evidence>
<dbReference type="GO" id="GO:0004674">
    <property type="term" value="F:protein serine/threonine kinase activity"/>
    <property type="evidence" value="ECO:0007669"/>
    <property type="project" value="UniProtKB-KW"/>
</dbReference>
<dbReference type="Gene3D" id="1.10.510.10">
    <property type="entry name" value="Transferase(Phosphotransferase) domain 1"/>
    <property type="match status" value="1"/>
</dbReference>
<evidence type="ECO:0000256" key="8">
    <source>
        <dbReference type="SAM" id="Phobius"/>
    </source>
</evidence>
<dbReference type="AlphaFoldDB" id="A0A9Q0TK04"/>
<evidence type="ECO:0000256" key="5">
    <source>
        <dbReference type="ARBA" id="ARBA00022840"/>
    </source>
</evidence>
<keyword evidence="8" id="KW-0812">Transmembrane</keyword>
<evidence type="ECO:0000256" key="7">
    <source>
        <dbReference type="RuleBase" id="RU000304"/>
    </source>
</evidence>
<evidence type="ECO:0000313" key="12">
    <source>
        <dbReference type="Proteomes" id="UP001151532"/>
    </source>
</evidence>
<dbReference type="EMBL" id="JAPFFK010000015">
    <property type="protein sequence ID" value="KAJ6713102.1"/>
    <property type="molecule type" value="Genomic_DNA"/>
</dbReference>
<dbReference type="InterPro" id="IPR011009">
    <property type="entry name" value="Kinase-like_dom_sf"/>
</dbReference>
<evidence type="ECO:0000256" key="9">
    <source>
        <dbReference type="SAM" id="SignalP"/>
    </source>
</evidence>